<dbReference type="AlphaFoldDB" id="A0A1V0ULP8"/>
<gene>
    <name evidence="2" type="ORF">B1H20_34075</name>
</gene>
<feature type="region of interest" description="Disordered" evidence="1">
    <location>
        <begin position="1"/>
        <end position="31"/>
    </location>
</feature>
<sequence>MITAGAVLSATPHPAVADGDRAKAEPETEQAVRGLTAVRPVKRIGVKKTANLIRTYAERRELTATRHTAVTALLGISAIQTARTF</sequence>
<evidence type="ECO:0000256" key="1">
    <source>
        <dbReference type="SAM" id="MobiDB-lite"/>
    </source>
</evidence>
<name>A0A1V0ULP8_STRVN</name>
<organism evidence="2 3">
    <name type="scientific">Streptomyces violaceoruber</name>
    <dbReference type="NCBI Taxonomy" id="1935"/>
    <lineage>
        <taxon>Bacteria</taxon>
        <taxon>Bacillati</taxon>
        <taxon>Actinomycetota</taxon>
        <taxon>Actinomycetes</taxon>
        <taxon>Kitasatosporales</taxon>
        <taxon>Streptomycetaceae</taxon>
        <taxon>Streptomyces</taxon>
        <taxon>Streptomyces violaceoruber group</taxon>
    </lineage>
</organism>
<evidence type="ECO:0000313" key="2">
    <source>
        <dbReference type="EMBL" id="ARF65902.1"/>
    </source>
</evidence>
<dbReference type="EMBL" id="CP020570">
    <property type="protein sequence ID" value="ARF65902.1"/>
    <property type="molecule type" value="Genomic_DNA"/>
</dbReference>
<dbReference type="RefSeq" id="WP_083193822.1">
    <property type="nucleotide sequence ID" value="NZ_CP020570.1"/>
</dbReference>
<dbReference type="KEGG" id="svu:B1H20_34075"/>
<dbReference type="STRING" id="1935.B1H20_34075"/>
<accession>A0A1V0ULP8</accession>
<evidence type="ECO:0000313" key="3">
    <source>
        <dbReference type="Proteomes" id="UP000192445"/>
    </source>
</evidence>
<proteinExistence type="predicted"/>
<protein>
    <submittedName>
        <fullName evidence="2">Uncharacterized protein</fullName>
    </submittedName>
</protein>
<dbReference type="Proteomes" id="UP000192445">
    <property type="component" value="Chromosome"/>
</dbReference>
<reference evidence="2 3" key="1">
    <citation type="submission" date="2017-03" db="EMBL/GenBank/DDBJ databases">
        <title>Complete Genome Sequence of a natural compounds producer, Streptomyces violaceus S21.</title>
        <authorList>
            <person name="Zhong C."/>
            <person name="Zhao Z."/>
            <person name="Fu J."/>
            <person name="Zong G."/>
            <person name="Qin R."/>
            <person name="Cao G."/>
        </authorList>
    </citation>
    <scope>NUCLEOTIDE SEQUENCE [LARGE SCALE GENOMIC DNA]</scope>
    <source>
        <strain evidence="2 3">S21</strain>
    </source>
</reference>